<dbReference type="EMBL" id="KK914220">
    <property type="protein sequence ID" value="KDP46173.1"/>
    <property type="molecule type" value="Genomic_DNA"/>
</dbReference>
<dbReference type="PANTHER" id="PTHR44376">
    <property type="entry name" value="TRANSCRIPTIONAL REGULATOR OF FILAMENTOUS GROWTH FLO8"/>
    <property type="match status" value="1"/>
</dbReference>
<dbReference type="CDD" id="cd00200">
    <property type="entry name" value="WD40"/>
    <property type="match status" value="1"/>
</dbReference>
<dbReference type="Gene3D" id="2.130.10.10">
    <property type="entry name" value="YVTN repeat-like/Quinoprotein amine dehydrogenase"/>
    <property type="match status" value="3"/>
</dbReference>
<dbReference type="PROSITE" id="PS50294">
    <property type="entry name" value="WD_REPEATS_REGION"/>
    <property type="match status" value="4"/>
</dbReference>
<dbReference type="PROSITE" id="PS50891">
    <property type="entry name" value="LOB"/>
    <property type="match status" value="1"/>
</dbReference>
<keyword evidence="2 4" id="KW-0853">WD repeat</keyword>
<reference evidence="7 8" key="1">
    <citation type="journal article" date="2014" name="PLoS ONE">
        <title>Global Analysis of Gene Expression Profiles in Physic Nut (Jatropha curcas L.) Seedlings Exposed to Salt Stress.</title>
        <authorList>
            <person name="Zhang L."/>
            <person name="Zhang C."/>
            <person name="Wu P."/>
            <person name="Chen Y."/>
            <person name="Li M."/>
            <person name="Jiang H."/>
            <person name="Wu G."/>
        </authorList>
    </citation>
    <scope>NUCLEOTIDE SEQUENCE [LARGE SCALE GENOMIC DNA]</scope>
    <source>
        <strain evidence="8">cv. GZQX0401</strain>
        <tissue evidence="7">Young leaves</tissue>
    </source>
</reference>
<evidence type="ECO:0000313" key="8">
    <source>
        <dbReference type="Proteomes" id="UP000027138"/>
    </source>
</evidence>
<feature type="domain" description="LOB" evidence="6">
    <location>
        <begin position="74"/>
        <end position="180"/>
    </location>
</feature>
<dbReference type="AlphaFoldDB" id="A0A067LFW9"/>
<sequence>MAKNPFAFPSTFSNTQSSIPSSSSSPSPSFNSYSSYPSSPSLNSPFHPSHQSLPLPPSQTSSSHFSLPSKDVVGPCATCKILRRQCTDKCYLASYFPSTTEPHNFTVVGSLFGLSDVHEFLQLNRNSSSYVPLLLLLRDTSKDGNQLQANPSNGSNIVPYRTNVNINGKPMLANSENSKAHSYSSSSKPLNMFGTNDTGTLTSPAKQLGDNNNLDLQADMVGLNMPVGNVDRSDKVARKHDINRLFTFVEVNSARASAGKVVCCDFSSDGKLLASGGHDKKVVLWDTEREKLKPKTILKEHSSLITDVRFSPIMPQLATSSFDKTVKVWDTNDPNNSICTFTGHSTSIMSIDFHPFKDDLICSCDADCELRYWSIGNGTCLKITKGGTAQIRFQPRLGRYLAAANYNFVNIIDVETGALWHSFRGHNKPISSLSWDPSGQYLASVSDDSARLWSLLSGSDENCSDAMSWPGNEFRSCVFHPTYPSLLVIGGYLCLELWNMAENKTLTVPAHEGLISALAVSPLTSLIASASHDKLIKLWK</sequence>
<evidence type="ECO:0000256" key="4">
    <source>
        <dbReference type="PROSITE-ProRule" id="PRU00221"/>
    </source>
</evidence>
<name>A0A067LFW9_JATCU</name>
<dbReference type="SUPFAM" id="SSF50978">
    <property type="entry name" value="WD40 repeat-like"/>
    <property type="match status" value="1"/>
</dbReference>
<dbReference type="InterPro" id="IPR044716">
    <property type="entry name" value="LEUNIG-like"/>
</dbReference>
<feature type="repeat" description="WD" evidence="4">
    <location>
        <begin position="508"/>
        <end position="540"/>
    </location>
</feature>
<dbReference type="InterPro" id="IPR001680">
    <property type="entry name" value="WD40_rpt"/>
</dbReference>
<dbReference type="InterPro" id="IPR019775">
    <property type="entry name" value="WD40_repeat_CS"/>
</dbReference>
<dbReference type="PROSITE" id="PS00678">
    <property type="entry name" value="WD_REPEATS_1"/>
    <property type="match status" value="1"/>
</dbReference>
<accession>A0A067LFW9</accession>
<organism evidence="7 8">
    <name type="scientific">Jatropha curcas</name>
    <name type="common">Barbados nut</name>
    <dbReference type="NCBI Taxonomy" id="180498"/>
    <lineage>
        <taxon>Eukaryota</taxon>
        <taxon>Viridiplantae</taxon>
        <taxon>Streptophyta</taxon>
        <taxon>Embryophyta</taxon>
        <taxon>Tracheophyta</taxon>
        <taxon>Spermatophyta</taxon>
        <taxon>Magnoliopsida</taxon>
        <taxon>eudicotyledons</taxon>
        <taxon>Gunneridae</taxon>
        <taxon>Pentapetalae</taxon>
        <taxon>rosids</taxon>
        <taxon>fabids</taxon>
        <taxon>Malpighiales</taxon>
        <taxon>Euphorbiaceae</taxon>
        <taxon>Crotonoideae</taxon>
        <taxon>Jatropheae</taxon>
        <taxon>Jatropha</taxon>
    </lineage>
</organism>
<proteinExistence type="inferred from homology"/>
<dbReference type="OrthoDB" id="47802at2759"/>
<feature type="repeat" description="WD" evidence="4">
    <location>
        <begin position="341"/>
        <end position="383"/>
    </location>
</feature>
<dbReference type="InterPro" id="IPR036322">
    <property type="entry name" value="WD40_repeat_dom_sf"/>
</dbReference>
<dbReference type="SMART" id="SM00320">
    <property type="entry name" value="WD40"/>
    <property type="match status" value="6"/>
</dbReference>
<feature type="repeat" description="WD" evidence="4">
    <location>
        <begin position="298"/>
        <end position="330"/>
    </location>
</feature>
<feature type="repeat" description="WD" evidence="4">
    <location>
        <begin position="254"/>
        <end position="295"/>
    </location>
</feature>
<feature type="compositionally biased region" description="Low complexity" evidence="5">
    <location>
        <begin position="10"/>
        <end position="63"/>
    </location>
</feature>
<dbReference type="InterPro" id="IPR004883">
    <property type="entry name" value="LOB"/>
</dbReference>
<dbReference type="PRINTS" id="PR00320">
    <property type="entry name" value="GPROTEINBRPT"/>
</dbReference>
<evidence type="ECO:0000313" key="7">
    <source>
        <dbReference type="EMBL" id="KDP46173.1"/>
    </source>
</evidence>
<evidence type="ECO:0000259" key="6">
    <source>
        <dbReference type="PROSITE" id="PS50891"/>
    </source>
</evidence>
<keyword evidence="8" id="KW-1185">Reference proteome</keyword>
<dbReference type="InterPro" id="IPR015943">
    <property type="entry name" value="WD40/YVTN_repeat-like_dom_sf"/>
</dbReference>
<dbReference type="Pfam" id="PF03195">
    <property type="entry name" value="LOB"/>
    <property type="match status" value="1"/>
</dbReference>
<evidence type="ECO:0000256" key="5">
    <source>
        <dbReference type="SAM" id="MobiDB-lite"/>
    </source>
</evidence>
<dbReference type="STRING" id="180498.A0A067LFW9"/>
<dbReference type="Pfam" id="PF00400">
    <property type="entry name" value="WD40"/>
    <property type="match status" value="5"/>
</dbReference>
<evidence type="ECO:0000256" key="1">
    <source>
        <dbReference type="ARBA" id="ARBA00005474"/>
    </source>
</evidence>
<evidence type="ECO:0000256" key="2">
    <source>
        <dbReference type="ARBA" id="ARBA00022574"/>
    </source>
</evidence>
<dbReference type="PROSITE" id="PS50082">
    <property type="entry name" value="WD_REPEATS_2"/>
    <property type="match status" value="5"/>
</dbReference>
<dbReference type="Proteomes" id="UP000027138">
    <property type="component" value="Unassembled WGS sequence"/>
</dbReference>
<evidence type="ECO:0000256" key="3">
    <source>
        <dbReference type="ARBA" id="ARBA00022737"/>
    </source>
</evidence>
<protein>
    <recommendedName>
        <fullName evidence="6">LOB domain-containing protein</fullName>
    </recommendedName>
</protein>
<comment type="similarity">
    <text evidence="1">Belongs to the LOB domain-containing protein family.</text>
</comment>
<feature type="region of interest" description="Disordered" evidence="5">
    <location>
        <begin position="1"/>
        <end position="67"/>
    </location>
</feature>
<feature type="repeat" description="WD" evidence="4">
    <location>
        <begin position="423"/>
        <end position="463"/>
    </location>
</feature>
<dbReference type="GO" id="GO:0003714">
    <property type="term" value="F:transcription corepressor activity"/>
    <property type="evidence" value="ECO:0007669"/>
    <property type="project" value="InterPro"/>
</dbReference>
<gene>
    <name evidence="7" type="ORF">JCGZ_06684</name>
</gene>
<dbReference type="InterPro" id="IPR020472">
    <property type="entry name" value="WD40_PAC1"/>
</dbReference>
<dbReference type="PANTHER" id="PTHR44376:SF5">
    <property type="entry name" value="TRANSCRIPTIONAL COREPRESSOR LEUNIG ISOFORM X1"/>
    <property type="match status" value="1"/>
</dbReference>
<keyword evidence="3" id="KW-0677">Repeat</keyword>